<organism evidence="2 3">
    <name type="scientific">Brassica napus</name>
    <name type="common">Rape</name>
    <dbReference type="NCBI Taxonomy" id="3708"/>
    <lineage>
        <taxon>Eukaryota</taxon>
        <taxon>Viridiplantae</taxon>
        <taxon>Streptophyta</taxon>
        <taxon>Embryophyta</taxon>
        <taxon>Tracheophyta</taxon>
        <taxon>Spermatophyta</taxon>
        <taxon>Magnoliopsida</taxon>
        <taxon>eudicotyledons</taxon>
        <taxon>Gunneridae</taxon>
        <taxon>Pentapetalae</taxon>
        <taxon>rosids</taxon>
        <taxon>malvids</taxon>
        <taxon>Brassicales</taxon>
        <taxon>Brassicaceae</taxon>
        <taxon>Brassiceae</taxon>
        <taxon>Brassica</taxon>
    </lineage>
</organism>
<dbReference type="PANTHER" id="PTHR47532">
    <property type="entry name" value="RETINAL-BINDING PROTEIN"/>
    <property type="match status" value="1"/>
</dbReference>
<dbReference type="PROSITE" id="PS50866">
    <property type="entry name" value="GOLD"/>
    <property type="match status" value="1"/>
</dbReference>
<keyword evidence="3" id="KW-1185">Reference proteome</keyword>
<evidence type="ECO:0000313" key="2">
    <source>
        <dbReference type="EMBL" id="KAH0895451.1"/>
    </source>
</evidence>
<gene>
    <name evidence="2" type="ORF">HID58_045019</name>
</gene>
<protein>
    <recommendedName>
        <fullName evidence="1">GOLD domain-containing protein</fullName>
    </recommendedName>
</protein>
<dbReference type="SUPFAM" id="SSF101576">
    <property type="entry name" value="Supernatant protein factor (SPF), C-terminal domain"/>
    <property type="match status" value="1"/>
</dbReference>
<dbReference type="EMBL" id="JAGKQM010000012">
    <property type="protein sequence ID" value="KAH0895451.1"/>
    <property type="molecule type" value="Genomic_DNA"/>
</dbReference>
<dbReference type="PANTHER" id="PTHR47532:SF1">
    <property type="entry name" value="RETINAL-BINDING PROTEIN"/>
    <property type="match status" value="1"/>
</dbReference>
<dbReference type="InterPro" id="IPR009038">
    <property type="entry name" value="GOLD_dom"/>
</dbReference>
<sequence>MAEDLPKEYPFVFILLPSYHIPQFERERERERERDLGSVVESIDMASTDGLVPITRAFLASYYNKYPFPPLSDDVSRLSSDMASLIQLLTLQSPPSKGEASLIEEANQQPPHKIDENMWKNREQMEEILFLLQPSLMTYMPQDFRGTLIRQQKERSERNKQAEVDALVSSGGTIRDTYALLWKQQMERRRQLAQLGSASGVYKTLVKYLVGVPQVLLDFVRQINDDDGPMEEQRQRYGPPLYTLTKMATAIRVFLTLLWQRYDTFKLNKEQMNLLSEAAIVYTSEFERFVAFISDVFANSPFFISADAAGILGSRENEEYKEIIVQAGRTYEVSLMVESENSYIGWDFSLMQGKISMDIGFSVEYISASGEKTLILPYRRYEADQGNFSTLMAGNYKLVWDNSYSTFFKKTLRYKVDCIPPVVEQKVEDEDGLES</sequence>
<accession>A0ABQ8ASC7</accession>
<evidence type="ECO:0000313" key="3">
    <source>
        <dbReference type="Proteomes" id="UP000824890"/>
    </source>
</evidence>
<proteinExistence type="predicted"/>
<comment type="caution">
    <text evidence="2">The sequence shown here is derived from an EMBL/GenBank/DDBJ whole genome shotgun (WGS) entry which is preliminary data.</text>
</comment>
<reference evidence="2 3" key="1">
    <citation type="submission" date="2021-05" db="EMBL/GenBank/DDBJ databases">
        <title>Genome Assembly of Synthetic Allotetraploid Brassica napus Reveals Homoeologous Exchanges between Subgenomes.</title>
        <authorList>
            <person name="Davis J.T."/>
        </authorList>
    </citation>
    <scope>NUCLEOTIDE SEQUENCE [LARGE SCALE GENOMIC DNA]</scope>
    <source>
        <strain evidence="3">cv. Da-Ae</strain>
        <tissue evidence="2">Seedling</tissue>
    </source>
</reference>
<dbReference type="Proteomes" id="UP000824890">
    <property type="component" value="Unassembled WGS sequence"/>
</dbReference>
<feature type="domain" description="GOLD" evidence="1">
    <location>
        <begin position="317"/>
        <end position="418"/>
    </location>
</feature>
<evidence type="ECO:0000259" key="1">
    <source>
        <dbReference type="PROSITE" id="PS50866"/>
    </source>
</evidence>
<dbReference type="InterPro" id="IPR036598">
    <property type="entry name" value="GOLD_dom_sf"/>
</dbReference>
<dbReference type="Gene3D" id="2.60.120.680">
    <property type="entry name" value="GOLD domain"/>
    <property type="match status" value="1"/>
</dbReference>
<name>A0ABQ8ASC7_BRANA</name>